<dbReference type="EMBL" id="JAWDGP010006541">
    <property type="protein sequence ID" value="KAK3739265.1"/>
    <property type="molecule type" value="Genomic_DNA"/>
</dbReference>
<keyword evidence="2" id="KW-1185">Reference proteome</keyword>
<organism evidence="1 2">
    <name type="scientific">Elysia crispata</name>
    <name type="common">lettuce slug</name>
    <dbReference type="NCBI Taxonomy" id="231223"/>
    <lineage>
        <taxon>Eukaryota</taxon>
        <taxon>Metazoa</taxon>
        <taxon>Spiralia</taxon>
        <taxon>Lophotrochozoa</taxon>
        <taxon>Mollusca</taxon>
        <taxon>Gastropoda</taxon>
        <taxon>Heterobranchia</taxon>
        <taxon>Euthyneura</taxon>
        <taxon>Panpulmonata</taxon>
        <taxon>Sacoglossa</taxon>
        <taxon>Placobranchoidea</taxon>
        <taxon>Plakobranchidae</taxon>
        <taxon>Elysia</taxon>
    </lineage>
</organism>
<name>A0AAE0YC23_9GAST</name>
<reference evidence="1" key="1">
    <citation type="journal article" date="2023" name="G3 (Bethesda)">
        <title>A reference genome for the long-term kleptoplast-retaining sea slug Elysia crispata morphotype clarki.</title>
        <authorList>
            <person name="Eastman K.E."/>
            <person name="Pendleton A.L."/>
            <person name="Shaikh M.A."/>
            <person name="Suttiyut T."/>
            <person name="Ogas R."/>
            <person name="Tomko P."/>
            <person name="Gavelis G."/>
            <person name="Widhalm J.R."/>
            <person name="Wisecaver J.H."/>
        </authorList>
    </citation>
    <scope>NUCLEOTIDE SEQUENCE</scope>
    <source>
        <strain evidence="1">ECLA1</strain>
    </source>
</reference>
<protein>
    <submittedName>
        <fullName evidence="1">Uncharacterized protein</fullName>
    </submittedName>
</protein>
<proteinExistence type="predicted"/>
<evidence type="ECO:0000313" key="1">
    <source>
        <dbReference type="EMBL" id="KAK3739265.1"/>
    </source>
</evidence>
<comment type="caution">
    <text evidence="1">The sequence shown here is derived from an EMBL/GenBank/DDBJ whole genome shotgun (WGS) entry which is preliminary data.</text>
</comment>
<dbReference type="Proteomes" id="UP001283361">
    <property type="component" value="Unassembled WGS sequence"/>
</dbReference>
<gene>
    <name evidence="1" type="ORF">RRG08_050470</name>
</gene>
<feature type="non-terminal residue" evidence="1">
    <location>
        <position position="1"/>
    </location>
</feature>
<dbReference type="AlphaFoldDB" id="A0AAE0YC23"/>
<sequence>RPNLTRHLFAFRGSLPIQSYNHSVCLSSTRVICSFEITGLCEIQTFGGNGSGGVSVVLE</sequence>
<accession>A0AAE0YC23</accession>
<evidence type="ECO:0000313" key="2">
    <source>
        <dbReference type="Proteomes" id="UP001283361"/>
    </source>
</evidence>